<evidence type="ECO:0000313" key="2">
    <source>
        <dbReference type="Proteomes" id="UP000664859"/>
    </source>
</evidence>
<comment type="caution">
    <text evidence="1">The sequence shown here is derived from an EMBL/GenBank/DDBJ whole genome shotgun (WGS) entry which is preliminary data.</text>
</comment>
<evidence type="ECO:0000313" key="1">
    <source>
        <dbReference type="EMBL" id="KAG5187365.1"/>
    </source>
</evidence>
<accession>A0A835Z5I5</accession>
<dbReference type="AlphaFoldDB" id="A0A835Z5I5"/>
<name>A0A835Z5I5_9STRA</name>
<dbReference type="OrthoDB" id="5571671at2759"/>
<protein>
    <recommendedName>
        <fullName evidence="3">Zona occludens toxin N-terminal domain-containing protein</fullName>
    </recommendedName>
</protein>
<proteinExistence type="predicted"/>
<dbReference type="InterPro" id="IPR006758">
    <property type="entry name" value="A32L"/>
</dbReference>
<dbReference type="SUPFAM" id="SSF52540">
    <property type="entry name" value="P-loop containing nucleoside triphosphate hydrolases"/>
    <property type="match status" value="1"/>
</dbReference>
<reference evidence="1" key="1">
    <citation type="submission" date="2021-02" db="EMBL/GenBank/DDBJ databases">
        <title>First Annotated Genome of the Yellow-green Alga Tribonema minus.</title>
        <authorList>
            <person name="Mahan K.M."/>
        </authorList>
    </citation>
    <scope>NUCLEOTIDE SEQUENCE</scope>
    <source>
        <strain evidence="1">UTEX B ZZ1240</strain>
    </source>
</reference>
<dbReference type="InterPro" id="IPR027417">
    <property type="entry name" value="P-loop_NTPase"/>
</dbReference>
<dbReference type="Proteomes" id="UP000664859">
    <property type="component" value="Unassembled WGS sequence"/>
</dbReference>
<keyword evidence="2" id="KW-1185">Reference proteome</keyword>
<dbReference type="Pfam" id="PF04665">
    <property type="entry name" value="Pox_A32"/>
    <property type="match status" value="1"/>
</dbReference>
<sequence>MADAPTNRISVKRFDMSKLTKKHFTLVLTGKRGSGKSFLCKDIIFHLHEAKYPRCCIFSQTENANGFFSEFVPGIFIHSPFDLNVLANIIKQQKDLIMRQKLGQIPADQDTRLLLVLDDCAYDRRILASPVMREIMMNGRHYFISLIVTLQYLVDLAPSLRANVDVALFLKDNIRGNRERVWKHFAGFYENFHVFEAVFESCTANFECFCVDNTLSSTRHEDIVSYYKASDRDFRFGHPSLWKFHDRVYLSEEDEFLMRQQMAVQQAVQQSVTKVTSSGVITVVRE</sequence>
<dbReference type="Gene3D" id="3.40.50.300">
    <property type="entry name" value="P-loop containing nucleotide triphosphate hydrolases"/>
    <property type="match status" value="1"/>
</dbReference>
<gene>
    <name evidence="1" type="ORF">JKP88DRAFT_161720</name>
</gene>
<dbReference type="EMBL" id="JAFCMP010000090">
    <property type="protein sequence ID" value="KAG5187365.1"/>
    <property type="molecule type" value="Genomic_DNA"/>
</dbReference>
<evidence type="ECO:0008006" key="3">
    <source>
        <dbReference type="Google" id="ProtNLM"/>
    </source>
</evidence>
<organism evidence="1 2">
    <name type="scientific">Tribonema minus</name>
    <dbReference type="NCBI Taxonomy" id="303371"/>
    <lineage>
        <taxon>Eukaryota</taxon>
        <taxon>Sar</taxon>
        <taxon>Stramenopiles</taxon>
        <taxon>Ochrophyta</taxon>
        <taxon>PX clade</taxon>
        <taxon>Xanthophyceae</taxon>
        <taxon>Tribonematales</taxon>
        <taxon>Tribonemataceae</taxon>
        <taxon>Tribonema</taxon>
    </lineage>
</organism>